<gene>
    <name evidence="4" type="ORF">BOW52_02135</name>
</gene>
<dbReference type="EMBL" id="MPRK01000020">
    <property type="protein sequence ID" value="OOZ42674.1"/>
    <property type="molecule type" value="Genomic_DNA"/>
</dbReference>
<dbReference type="SUPFAM" id="SSF53807">
    <property type="entry name" value="Helical backbone' metal receptor"/>
    <property type="match status" value="1"/>
</dbReference>
<dbReference type="InterPro" id="IPR002491">
    <property type="entry name" value="ABC_transptr_periplasmic_BD"/>
</dbReference>
<dbReference type="PANTHER" id="PTHR30535:SF34">
    <property type="entry name" value="MOLYBDATE-BINDING PROTEIN MOLA"/>
    <property type="match status" value="1"/>
</dbReference>
<evidence type="ECO:0000256" key="1">
    <source>
        <dbReference type="ARBA" id="ARBA00022729"/>
    </source>
</evidence>
<feature type="chain" id="PRO_5012391167" description="Fe/B12 periplasmic-binding domain-containing protein" evidence="2">
    <location>
        <begin position="19"/>
        <end position="258"/>
    </location>
</feature>
<dbReference type="AlphaFoldDB" id="A0A1T2LCA3"/>
<dbReference type="InterPro" id="IPR050902">
    <property type="entry name" value="ABC_Transporter_SBP"/>
</dbReference>
<name>A0A1T2LCA3_9GAMM</name>
<accession>A0A1T2LCA3</accession>
<protein>
    <recommendedName>
        <fullName evidence="3">Fe/B12 periplasmic-binding domain-containing protein</fullName>
    </recommendedName>
</protein>
<dbReference type="PROSITE" id="PS50983">
    <property type="entry name" value="FE_B12_PBP"/>
    <property type="match status" value="1"/>
</dbReference>
<keyword evidence="1 2" id="KW-0732">Signal</keyword>
<dbReference type="Proteomes" id="UP000190198">
    <property type="component" value="Unassembled WGS sequence"/>
</dbReference>
<dbReference type="NCBIfam" id="NF038402">
    <property type="entry name" value="TroA_like"/>
    <property type="match status" value="1"/>
</dbReference>
<keyword evidence="5" id="KW-1185">Reference proteome</keyword>
<dbReference type="InterPro" id="IPR054828">
    <property type="entry name" value="Vit_B12_bind_prot"/>
</dbReference>
<feature type="signal peptide" evidence="2">
    <location>
        <begin position="1"/>
        <end position="18"/>
    </location>
</feature>
<dbReference type="Gene3D" id="3.40.50.1980">
    <property type="entry name" value="Nitrogenase molybdenum iron protein domain"/>
    <property type="match status" value="2"/>
</dbReference>
<sequence>MKQLLALLLLLSYVTIQAQDSSPQRIIALSPHAAELVYFAGGENRLIGVSAFSDFPASVKTLPRVGDANGFDRELLLKLKPDLVIAWKQSLDSHDIEWLQTESFRLFLSDPMSLDAIADEIGRLGEILNTQKSAQESIDTMEQARLELKAIAAARQRPVRVMHQLWNSPLMALTDSSMVSAVLELCGIETPVHVENRLSATLSKEQMYTAEIDVIIVDDKGQIEPVNPNGVHVVRVDTLKLHRASPRMLESALELCRK</sequence>
<proteinExistence type="predicted"/>
<dbReference type="OrthoDB" id="6495095at2"/>
<evidence type="ECO:0000256" key="2">
    <source>
        <dbReference type="SAM" id="SignalP"/>
    </source>
</evidence>
<organism evidence="4 5">
    <name type="scientific">Solemya elarraichensis gill symbiont</name>
    <dbReference type="NCBI Taxonomy" id="1918949"/>
    <lineage>
        <taxon>Bacteria</taxon>
        <taxon>Pseudomonadati</taxon>
        <taxon>Pseudomonadota</taxon>
        <taxon>Gammaproteobacteria</taxon>
        <taxon>sulfur-oxidizing symbionts</taxon>
    </lineage>
</organism>
<dbReference type="PANTHER" id="PTHR30535">
    <property type="entry name" value="VITAMIN B12-BINDING PROTEIN"/>
    <property type="match status" value="1"/>
</dbReference>
<evidence type="ECO:0000313" key="5">
    <source>
        <dbReference type="Proteomes" id="UP000190198"/>
    </source>
</evidence>
<comment type="caution">
    <text evidence="4">The sequence shown here is derived from an EMBL/GenBank/DDBJ whole genome shotgun (WGS) entry which is preliminary data.</text>
</comment>
<evidence type="ECO:0000313" key="4">
    <source>
        <dbReference type="EMBL" id="OOZ42674.1"/>
    </source>
</evidence>
<evidence type="ECO:0000259" key="3">
    <source>
        <dbReference type="PROSITE" id="PS50983"/>
    </source>
</evidence>
<feature type="domain" description="Fe/B12 periplasmic-binding" evidence="3">
    <location>
        <begin position="25"/>
        <end position="258"/>
    </location>
</feature>
<dbReference type="Pfam" id="PF01497">
    <property type="entry name" value="Peripla_BP_2"/>
    <property type="match status" value="1"/>
</dbReference>
<dbReference type="RefSeq" id="WP_078476218.1">
    <property type="nucleotide sequence ID" value="NZ_MPRK01000020.1"/>
</dbReference>
<reference evidence="4 5" key="1">
    <citation type="submission" date="2016-11" db="EMBL/GenBank/DDBJ databases">
        <title>Mixed transmission modes and dynamic genome evolution in an obligate animal-bacterial symbiosis.</title>
        <authorList>
            <person name="Russell S.L."/>
            <person name="Corbett-Detig R.B."/>
            <person name="Cavanaugh C.M."/>
        </authorList>
    </citation>
    <scope>NUCLEOTIDE SEQUENCE [LARGE SCALE GENOMIC DNA]</scope>
    <source>
        <strain evidence="4">Sp-SM6</strain>
    </source>
</reference>